<accession>A0A378TSL4</accession>
<dbReference type="EMBL" id="UGQT01000001">
    <property type="protein sequence ID" value="STZ62626.1"/>
    <property type="molecule type" value="Genomic_DNA"/>
</dbReference>
<evidence type="ECO:0000313" key="4">
    <source>
        <dbReference type="Proteomes" id="UP000254978"/>
    </source>
</evidence>
<evidence type="ECO:0000256" key="1">
    <source>
        <dbReference type="SAM" id="MobiDB-lite"/>
    </source>
</evidence>
<sequence>MRIQKPVLSISAVAVVGAGLWLANVAADPGSGPELASPPPSPAAATLTTVAPAPPPPPVQQFPTAATYSGTVTTQGAPIAVDITVTDGTARAYVCDGAAIETWMSGTVSGNVMKLASADGTIDATLRDATVTGTLTIGEKSWALTAPQVTDAQ</sequence>
<keyword evidence="4" id="KW-1185">Reference proteome</keyword>
<feature type="signal peptide" evidence="2">
    <location>
        <begin position="1"/>
        <end position="26"/>
    </location>
</feature>
<keyword evidence="2" id="KW-0732">Signal</keyword>
<proteinExistence type="predicted"/>
<evidence type="ECO:0000313" key="3">
    <source>
        <dbReference type="EMBL" id="STZ62626.1"/>
    </source>
</evidence>
<organism evidence="3 4">
    <name type="scientific">Mycolicibacterium tokaiense</name>
    <dbReference type="NCBI Taxonomy" id="39695"/>
    <lineage>
        <taxon>Bacteria</taxon>
        <taxon>Bacillati</taxon>
        <taxon>Actinomycetota</taxon>
        <taxon>Actinomycetes</taxon>
        <taxon>Mycobacteriales</taxon>
        <taxon>Mycobacteriaceae</taxon>
        <taxon>Mycolicibacterium</taxon>
    </lineage>
</organism>
<gene>
    <name evidence="3" type="ORF">NCTC10821_06195</name>
</gene>
<evidence type="ECO:0008006" key="5">
    <source>
        <dbReference type="Google" id="ProtNLM"/>
    </source>
</evidence>
<evidence type="ECO:0000256" key="2">
    <source>
        <dbReference type="SAM" id="SignalP"/>
    </source>
</evidence>
<feature type="chain" id="PRO_5038403795" description="DUF5666 domain-containing protein" evidence="2">
    <location>
        <begin position="27"/>
        <end position="153"/>
    </location>
</feature>
<dbReference type="AlphaFoldDB" id="A0A378TSL4"/>
<dbReference type="OrthoDB" id="4538973at2"/>
<dbReference type="RefSeq" id="WP_115281290.1">
    <property type="nucleotide sequence ID" value="NZ_AP022600.1"/>
</dbReference>
<protein>
    <recommendedName>
        <fullName evidence="5">DUF5666 domain-containing protein</fullName>
    </recommendedName>
</protein>
<name>A0A378TSL4_9MYCO</name>
<reference evidence="3 4" key="1">
    <citation type="submission" date="2018-06" db="EMBL/GenBank/DDBJ databases">
        <authorList>
            <consortium name="Pathogen Informatics"/>
            <person name="Doyle S."/>
        </authorList>
    </citation>
    <scope>NUCLEOTIDE SEQUENCE [LARGE SCALE GENOMIC DNA]</scope>
    <source>
        <strain evidence="3 4">NCTC10821</strain>
    </source>
</reference>
<dbReference type="Proteomes" id="UP000254978">
    <property type="component" value="Unassembled WGS sequence"/>
</dbReference>
<feature type="region of interest" description="Disordered" evidence="1">
    <location>
        <begin position="29"/>
        <end position="60"/>
    </location>
</feature>